<dbReference type="InterPro" id="IPR051886">
    <property type="entry name" value="Seed_Dev/Stress_Resp_Reg"/>
</dbReference>
<evidence type="ECO:0000313" key="2">
    <source>
        <dbReference type="EMBL" id="KAK6124235.1"/>
    </source>
</evidence>
<accession>A0ABR0UNG1</accession>
<dbReference type="PANTHER" id="PTHR46354">
    <property type="entry name" value="DOG1 DOMAIN-CONTAINING PROTEIN"/>
    <property type="match status" value="1"/>
</dbReference>
<comment type="caution">
    <text evidence="2">The sequence shown here is derived from an EMBL/GenBank/DDBJ whole genome shotgun (WGS) entry which is preliminary data.</text>
</comment>
<sequence>MATSDQTREICIYQEWMNLQEQELSELRRAIDLNARGCTSDAELGQLVNKIMNHFQNYVQNRTLIARSDVSPYFAPTWCSSLERSVMWIGGCRPSSYIRLIYALCGLQIEAELAEYIRGTLVGNLGELSGRQISMVDDLQRKTIGEERKLSTRMAGLQEDVLDHPLAEIVVESSGRSCGSSGGVEAALGEHGRGMVGVLEEADQLRLKTLRELIRILTPPQAVNFLAAGKKLQLCLRDWGRKRDMDHGRNQV</sequence>
<organism evidence="2 3">
    <name type="scientific">Rehmannia glutinosa</name>
    <name type="common">Chinese foxglove</name>
    <dbReference type="NCBI Taxonomy" id="99300"/>
    <lineage>
        <taxon>Eukaryota</taxon>
        <taxon>Viridiplantae</taxon>
        <taxon>Streptophyta</taxon>
        <taxon>Embryophyta</taxon>
        <taxon>Tracheophyta</taxon>
        <taxon>Spermatophyta</taxon>
        <taxon>Magnoliopsida</taxon>
        <taxon>eudicotyledons</taxon>
        <taxon>Gunneridae</taxon>
        <taxon>Pentapetalae</taxon>
        <taxon>asterids</taxon>
        <taxon>lamiids</taxon>
        <taxon>Lamiales</taxon>
        <taxon>Orobanchaceae</taxon>
        <taxon>Rehmannieae</taxon>
        <taxon>Rehmannia</taxon>
    </lineage>
</organism>
<proteinExistence type="predicted"/>
<dbReference type="InterPro" id="IPR025422">
    <property type="entry name" value="TGA_domain"/>
</dbReference>
<feature type="domain" description="DOG1" evidence="1">
    <location>
        <begin position="6"/>
        <end position="246"/>
    </location>
</feature>
<dbReference type="Proteomes" id="UP001318860">
    <property type="component" value="Unassembled WGS sequence"/>
</dbReference>
<reference evidence="2 3" key="1">
    <citation type="journal article" date="2021" name="Comput. Struct. Biotechnol. J.">
        <title>De novo genome assembly of the potent medicinal plant Rehmannia glutinosa using nanopore technology.</title>
        <authorList>
            <person name="Ma L."/>
            <person name="Dong C."/>
            <person name="Song C."/>
            <person name="Wang X."/>
            <person name="Zheng X."/>
            <person name="Niu Y."/>
            <person name="Chen S."/>
            <person name="Feng W."/>
        </authorList>
    </citation>
    <scope>NUCLEOTIDE SEQUENCE [LARGE SCALE GENOMIC DNA]</scope>
    <source>
        <strain evidence="2">DH-2019</strain>
    </source>
</reference>
<dbReference type="PROSITE" id="PS51806">
    <property type="entry name" value="DOG1"/>
    <property type="match status" value="1"/>
</dbReference>
<dbReference type="Pfam" id="PF14144">
    <property type="entry name" value="DOG1"/>
    <property type="match status" value="1"/>
</dbReference>
<protein>
    <recommendedName>
        <fullName evidence="1">DOG1 domain-containing protein</fullName>
    </recommendedName>
</protein>
<evidence type="ECO:0000313" key="3">
    <source>
        <dbReference type="Proteomes" id="UP001318860"/>
    </source>
</evidence>
<evidence type="ECO:0000259" key="1">
    <source>
        <dbReference type="PROSITE" id="PS51806"/>
    </source>
</evidence>
<dbReference type="EMBL" id="JABTTQ020002412">
    <property type="protein sequence ID" value="KAK6124235.1"/>
    <property type="molecule type" value="Genomic_DNA"/>
</dbReference>
<dbReference type="PANTHER" id="PTHR46354:SF7">
    <property type="entry name" value="PROTEIN DOG1-LIKE 1"/>
    <property type="match status" value="1"/>
</dbReference>
<name>A0ABR0UNG1_REHGL</name>
<gene>
    <name evidence="2" type="ORF">DH2020_041987</name>
</gene>
<keyword evidence="3" id="KW-1185">Reference proteome</keyword>